<feature type="region of interest" description="Disordered" evidence="1">
    <location>
        <begin position="445"/>
        <end position="484"/>
    </location>
</feature>
<feature type="region of interest" description="Disordered" evidence="1">
    <location>
        <begin position="160"/>
        <end position="185"/>
    </location>
</feature>
<name>A0A8E0RR60_9TREM</name>
<dbReference type="InterPro" id="IPR041788">
    <property type="entry name" value="FARP1/FARP2/FRMD7_FERM_C"/>
</dbReference>
<accession>A0A8E0RR60</accession>
<dbReference type="FunFam" id="2.30.29.30:FF:000002">
    <property type="entry name" value="Band 4.1-like protein 5 isoform 1"/>
    <property type="match status" value="1"/>
</dbReference>
<dbReference type="OrthoDB" id="9990815at2759"/>
<dbReference type="CDD" id="cd13193">
    <property type="entry name" value="FERM_C_FARP1-like"/>
    <property type="match status" value="1"/>
</dbReference>
<dbReference type="PANTHER" id="PTHR45858:SF5">
    <property type="entry name" value="MOESIN_EZRIN_RADIXIN HOMOLOG 1"/>
    <property type="match status" value="1"/>
</dbReference>
<evidence type="ECO:0000259" key="2">
    <source>
        <dbReference type="PROSITE" id="PS50057"/>
    </source>
</evidence>
<feature type="domain" description="FERM" evidence="2">
    <location>
        <begin position="1"/>
        <end position="122"/>
    </location>
</feature>
<dbReference type="InterPro" id="IPR011993">
    <property type="entry name" value="PH-like_dom_sf"/>
</dbReference>
<reference evidence="3" key="1">
    <citation type="submission" date="2019-05" db="EMBL/GenBank/DDBJ databases">
        <title>Annotation for the trematode Fasciolopsis buski.</title>
        <authorList>
            <person name="Choi Y.-J."/>
        </authorList>
    </citation>
    <scope>NUCLEOTIDE SEQUENCE</scope>
    <source>
        <strain evidence="3">HT</strain>
        <tissue evidence="3">Whole worm</tissue>
    </source>
</reference>
<sequence length="484" mass="53886">HVNLFSGLTKEEADYRLLDAARKIELYGVRLHPVKDAADQPFNLAVTHAGVLVFQQFSRVNTFMWSKIRKLSFNRHKFLIKLHTGDQDYLEDTVEYTFPTRNGCKNFWRKCIEQHAFFRSITSLFPANGSTSRPIGLLDSFRSGSLSSVRRLRRSVSCGATGQTDSLHSSVSRTSDGPTSSGQVSLLSTPVRRLARIRQHAASFKLFNKQQKRTLDELQSPCLLSDTKPPWALPEHPYTLEKQPTPGSKPVGVTKLLSNCPNPTAEHFQLLRLSFTSLIPDSASTLDAWCTTPIVSSRMRTLERMRERAVSTPSIHQPEVPKRKRSCHAFVPRQFNPLGLNTLPGARMKLQTSDGILDLSASRTFPKRPDLDEPTNCLKQRDAIRVNRTPNGTSTPSPTASAEVYRMNGYNLHRTPSSSCSLASDMSPTPLSENETTLNDICKLVSPRNPPGNWPDAGGENDDTWSLSSREPASSSLVSLNVSN</sequence>
<proteinExistence type="predicted"/>
<dbReference type="AlphaFoldDB" id="A0A8E0RR60"/>
<protein>
    <submittedName>
        <fullName evidence="3">FERM RhoGEF and pleckstrin domain-containing protein 2</fullName>
    </submittedName>
</protein>
<dbReference type="Proteomes" id="UP000728185">
    <property type="component" value="Unassembled WGS sequence"/>
</dbReference>
<dbReference type="PANTHER" id="PTHR45858">
    <property type="entry name" value="FERM DOMAIN CONTAINING PROTEIN"/>
    <property type="match status" value="1"/>
</dbReference>
<dbReference type="Pfam" id="PF09380">
    <property type="entry name" value="FERM_C"/>
    <property type="match status" value="1"/>
</dbReference>
<dbReference type="SUPFAM" id="SSF50729">
    <property type="entry name" value="PH domain-like"/>
    <property type="match status" value="1"/>
</dbReference>
<comment type="caution">
    <text evidence="3">The sequence shown here is derived from an EMBL/GenBank/DDBJ whole genome shotgun (WGS) entry which is preliminary data.</text>
</comment>
<dbReference type="InterPro" id="IPR051835">
    <property type="entry name" value="RAC1-GEF"/>
</dbReference>
<organism evidence="3 4">
    <name type="scientific">Fasciolopsis buskii</name>
    <dbReference type="NCBI Taxonomy" id="27845"/>
    <lineage>
        <taxon>Eukaryota</taxon>
        <taxon>Metazoa</taxon>
        <taxon>Spiralia</taxon>
        <taxon>Lophotrochozoa</taxon>
        <taxon>Platyhelminthes</taxon>
        <taxon>Trematoda</taxon>
        <taxon>Digenea</taxon>
        <taxon>Plagiorchiida</taxon>
        <taxon>Echinostomata</taxon>
        <taxon>Echinostomatoidea</taxon>
        <taxon>Fasciolidae</taxon>
        <taxon>Fasciolopsis</taxon>
    </lineage>
</organism>
<dbReference type="PROSITE" id="PS50057">
    <property type="entry name" value="FERM_3"/>
    <property type="match status" value="1"/>
</dbReference>
<evidence type="ECO:0000256" key="1">
    <source>
        <dbReference type="SAM" id="MobiDB-lite"/>
    </source>
</evidence>
<feature type="compositionally biased region" description="Low complexity" evidence="1">
    <location>
        <begin position="466"/>
        <end position="484"/>
    </location>
</feature>
<evidence type="ECO:0000313" key="4">
    <source>
        <dbReference type="Proteomes" id="UP000728185"/>
    </source>
</evidence>
<feature type="non-terminal residue" evidence="3">
    <location>
        <position position="484"/>
    </location>
</feature>
<evidence type="ECO:0000313" key="3">
    <source>
        <dbReference type="EMBL" id="KAA0191034.1"/>
    </source>
</evidence>
<dbReference type="GO" id="GO:0005085">
    <property type="term" value="F:guanyl-nucleotide exchange factor activity"/>
    <property type="evidence" value="ECO:0007669"/>
    <property type="project" value="TreeGrafter"/>
</dbReference>
<dbReference type="EMBL" id="LUCM01006609">
    <property type="protein sequence ID" value="KAA0191034.1"/>
    <property type="molecule type" value="Genomic_DNA"/>
</dbReference>
<dbReference type="InterPro" id="IPR000299">
    <property type="entry name" value="FERM_domain"/>
</dbReference>
<dbReference type="InterPro" id="IPR018980">
    <property type="entry name" value="FERM_PH-like_C"/>
</dbReference>
<keyword evidence="4" id="KW-1185">Reference proteome</keyword>
<dbReference type="SMART" id="SM01196">
    <property type="entry name" value="FERM_C"/>
    <property type="match status" value="1"/>
</dbReference>
<dbReference type="Gene3D" id="2.30.29.30">
    <property type="entry name" value="Pleckstrin-homology domain (PH domain)/Phosphotyrosine-binding domain (PTB)"/>
    <property type="match status" value="1"/>
</dbReference>
<gene>
    <name evidence="3" type="ORF">FBUS_05424</name>
</gene>